<evidence type="ECO:0000313" key="5">
    <source>
        <dbReference type="WBParaSite" id="BXY_1078100.1"/>
    </source>
</evidence>
<evidence type="ECO:0000313" key="2">
    <source>
        <dbReference type="EMBL" id="CAG9093824.1"/>
    </source>
</evidence>
<dbReference type="WBParaSite" id="BXY_1078100.1">
    <property type="protein sequence ID" value="BXY_1078100.1"/>
    <property type="gene ID" value="BXY_1078100"/>
</dbReference>
<dbReference type="EMBL" id="CAJFDI010000002">
    <property type="protein sequence ID" value="CAD5213978.1"/>
    <property type="molecule type" value="Genomic_DNA"/>
</dbReference>
<name>A0A1I7SCM9_BURXY</name>
<evidence type="ECO:0000313" key="1">
    <source>
        <dbReference type="EMBL" id="CAD5213978.1"/>
    </source>
</evidence>
<dbReference type="OrthoDB" id="5815759at2759"/>
<keyword evidence="4" id="KW-1185">Reference proteome</keyword>
<proteinExistence type="predicted"/>
<dbReference type="EMBL" id="CAJFCV020000002">
    <property type="protein sequence ID" value="CAG9093824.1"/>
    <property type="molecule type" value="Genomic_DNA"/>
</dbReference>
<dbReference type="SMR" id="A0A1I7SCM9"/>
<reference evidence="5" key="1">
    <citation type="submission" date="2016-11" db="UniProtKB">
        <authorList>
            <consortium name="WormBaseParasite"/>
        </authorList>
    </citation>
    <scope>IDENTIFICATION</scope>
</reference>
<sequence>MDVSTNITKLRVIFTSGMPAMNRNCIGYPVLVPRTSCLFPGLHTEILGMIARRIGLEIEPVIILQEQPYE</sequence>
<accession>A0A1I7SCM9</accession>
<gene>
    <name evidence="1" type="ORF">BXYJ_LOCUS3300</name>
</gene>
<organism evidence="3 5">
    <name type="scientific">Bursaphelenchus xylophilus</name>
    <name type="common">Pinewood nematode worm</name>
    <name type="synonym">Aphelenchoides xylophilus</name>
    <dbReference type="NCBI Taxonomy" id="6326"/>
    <lineage>
        <taxon>Eukaryota</taxon>
        <taxon>Metazoa</taxon>
        <taxon>Ecdysozoa</taxon>
        <taxon>Nematoda</taxon>
        <taxon>Chromadorea</taxon>
        <taxon>Rhabditida</taxon>
        <taxon>Tylenchina</taxon>
        <taxon>Tylenchomorpha</taxon>
        <taxon>Aphelenchoidea</taxon>
        <taxon>Aphelenchoididae</taxon>
        <taxon>Bursaphelenchus</taxon>
    </lineage>
</organism>
<dbReference type="AlphaFoldDB" id="A0A1I7SCM9"/>
<dbReference type="Proteomes" id="UP000659654">
    <property type="component" value="Unassembled WGS sequence"/>
</dbReference>
<evidence type="ECO:0000313" key="4">
    <source>
        <dbReference type="Proteomes" id="UP000659654"/>
    </source>
</evidence>
<dbReference type="Proteomes" id="UP000095284">
    <property type="component" value="Unplaced"/>
</dbReference>
<reference evidence="2" key="2">
    <citation type="submission" date="2020-08" db="EMBL/GenBank/DDBJ databases">
        <authorList>
            <person name="Kikuchi T."/>
        </authorList>
    </citation>
    <scope>NUCLEOTIDE SEQUENCE</scope>
    <source>
        <strain evidence="1">Ka4C1</strain>
    </source>
</reference>
<dbReference type="Proteomes" id="UP000582659">
    <property type="component" value="Unassembled WGS sequence"/>
</dbReference>
<evidence type="ECO:0000313" key="3">
    <source>
        <dbReference type="Proteomes" id="UP000095284"/>
    </source>
</evidence>
<protein>
    <submittedName>
        <fullName evidence="1">(pine wood nematode) hypothetical protein</fullName>
    </submittedName>
</protein>